<evidence type="ECO:0000313" key="3">
    <source>
        <dbReference type="Proteomes" id="UP000316628"/>
    </source>
</evidence>
<keyword evidence="1" id="KW-0472">Membrane</keyword>
<evidence type="ECO:0000256" key="1">
    <source>
        <dbReference type="SAM" id="Phobius"/>
    </source>
</evidence>
<comment type="caution">
    <text evidence="2">The sequence shown here is derived from an EMBL/GenBank/DDBJ whole genome shotgun (WGS) entry which is preliminary data.</text>
</comment>
<dbReference type="Proteomes" id="UP000316628">
    <property type="component" value="Unassembled WGS sequence"/>
</dbReference>
<keyword evidence="1" id="KW-1133">Transmembrane helix</keyword>
<feature type="transmembrane region" description="Helical" evidence="1">
    <location>
        <begin position="155"/>
        <end position="175"/>
    </location>
</feature>
<reference evidence="2 3" key="1">
    <citation type="submission" date="2019-06" db="EMBL/GenBank/DDBJ databases">
        <title>Sequencing the genomes of 1000 actinobacteria strains.</title>
        <authorList>
            <person name="Klenk H.-P."/>
        </authorList>
    </citation>
    <scope>NUCLEOTIDE SEQUENCE [LARGE SCALE GENOMIC DNA]</scope>
    <source>
        <strain evidence="2 3">DSM 45456</strain>
    </source>
</reference>
<evidence type="ECO:0000313" key="2">
    <source>
        <dbReference type="EMBL" id="TQM78108.1"/>
    </source>
</evidence>
<feature type="transmembrane region" description="Helical" evidence="1">
    <location>
        <begin position="131"/>
        <end position="149"/>
    </location>
</feature>
<feature type="transmembrane region" description="Helical" evidence="1">
    <location>
        <begin position="187"/>
        <end position="207"/>
    </location>
</feature>
<feature type="transmembrane region" description="Helical" evidence="1">
    <location>
        <begin position="213"/>
        <end position="230"/>
    </location>
</feature>
<sequence length="238" mass="25481">MRSNLERRYRALLRVLPAWYRAEREEEMVGIFLADRTDGLDLEHGWPGWGETGATLALSVRVRLGARRAAGTVLRAVALTGLLGQLVAAAQSWTVTARVGFFGDVQGWWYDVAAAVAFAALVAGRRATGRVVAGLLGLMALVPAVWSVAVGFPSWWALVWHGPALVTAAAAVAGFHREAPPVSRRWWLVAPVGLVAGIASVVFTPGLSTRTMLAAWLIAAVVVAVLRPWSVREPVSAT</sequence>
<keyword evidence="3" id="KW-1185">Reference proteome</keyword>
<feature type="transmembrane region" description="Helical" evidence="1">
    <location>
        <begin position="73"/>
        <end position="95"/>
    </location>
</feature>
<protein>
    <submittedName>
        <fullName evidence="2">Uncharacterized protein</fullName>
    </submittedName>
</protein>
<accession>A0A543J5Q0</accession>
<dbReference type="EMBL" id="VFPP01000001">
    <property type="protein sequence ID" value="TQM78108.1"/>
    <property type="molecule type" value="Genomic_DNA"/>
</dbReference>
<proteinExistence type="predicted"/>
<dbReference type="AlphaFoldDB" id="A0A543J5Q0"/>
<dbReference type="OrthoDB" id="5198790at2"/>
<feature type="transmembrane region" description="Helical" evidence="1">
    <location>
        <begin position="107"/>
        <end position="124"/>
    </location>
</feature>
<dbReference type="RefSeq" id="WP_141974899.1">
    <property type="nucleotide sequence ID" value="NZ_VFPP01000001.1"/>
</dbReference>
<name>A0A543J5Q0_9PSEU</name>
<gene>
    <name evidence="2" type="ORF">FHX81_0357</name>
</gene>
<keyword evidence="1" id="KW-0812">Transmembrane</keyword>
<organism evidence="2 3">
    <name type="scientific">Saccharothrix saharensis</name>
    <dbReference type="NCBI Taxonomy" id="571190"/>
    <lineage>
        <taxon>Bacteria</taxon>
        <taxon>Bacillati</taxon>
        <taxon>Actinomycetota</taxon>
        <taxon>Actinomycetes</taxon>
        <taxon>Pseudonocardiales</taxon>
        <taxon>Pseudonocardiaceae</taxon>
        <taxon>Saccharothrix</taxon>
    </lineage>
</organism>